<accession>A0A7S2GXE0</accession>
<feature type="domain" description="Ysc84 actin-binding" evidence="1">
    <location>
        <begin position="119"/>
        <end position="243"/>
    </location>
</feature>
<dbReference type="PANTHER" id="PTHR15629">
    <property type="entry name" value="SH3YL1 PROTEIN"/>
    <property type="match status" value="1"/>
</dbReference>
<dbReference type="AlphaFoldDB" id="A0A7S2GXE0"/>
<evidence type="ECO:0000313" key="2">
    <source>
        <dbReference type="EMBL" id="CAD9474329.1"/>
    </source>
</evidence>
<dbReference type="PANTHER" id="PTHR15629:SF2">
    <property type="entry name" value="SH3 DOMAIN-CONTAINING YSC84-LIKE PROTEIN 1"/>
    <property type="match status" value="1"/>
</dbReference>
<protein>
    <recommendedName>
        <fullName evidence="1">Ysc84 actin-binding domain-containing protein</fullName>
    </recommendedName>
</protein>
<organism evidence="2">
    <name type="scientific">Helicotheca tamesis</name>
    <dbReference type="NCBI Taxonomy" id="374047"/>
    <lineage>
        <taxon>Eukaryota</taxon>
        <taxon>Sar</taxon>
        <taxon>Stramenopiles</taxon>
        <taxon>Ochrophyta</taxon>
        <taxon>Bacillariophyta</taxon>
        <taxon>Mediophyceae</taxon>
        <taxon>Lithodesmiophycidae</taxon>
        <taxon>Lithodesmiales</taxon>
        <taxon>Lithodesmiaceae</taxon>
        <taxon>Helicotheca</taxon>
    </lineage>
</organism>
<dbReference type="InterPro" id="IPR007461">
    <property type="entry name" value="Ysc84_actin-binding"/>
</dbReference>
<gene>
    <name evidence="2" type="ORF">HTAM1171_LOCUS2096</name>
</gene>
<dbReference type="GO" id="GO:0035091">
    <property type="term" value="F:phosphatidylinositol binding"/>
    <property type="evidence" value="ECO:0007669"/>
    <property type="project" value="TreeGrafter"/>
</dbReference>
<reference evidence="2" key="1">
    <citation type="submission" date="2021-01" db="EMBL/GenBank/DDBJ databases">
        <authorList>
            <person name="Corre E."/>
            <person name="Pelletier E."/>
            <person name="Niang G."/>
            <person name="Scheremetjew M."/>
            <person name="Finn R."/>
            <person name="Kale V."/>
            <person name="Holt S."/>
            <person name="Cochrane G."/>
            <person name="Meng A."/>
            <person name="Brown T."/>
            <person name="Cohen L."/>
        </authorList>
    </citation>
    <scope>NUCLEOTIDE SEQUENCE</scope>
    <source>
        <strain evidence="2">CCMP826</strain>
    </source>
</reference>
<dbReference type="Pfam" id="PF04366">
    <property type="entry name" value="Ysc84"/>
    <property type="match status" value="1"/>
</dbReference>
<dbReference type="EMBL" id="HBGV01003415">
    <property type="protein sequence ID" value="CAD9474329.1"/>
    <property type="molecule type" value="Transcribed_RNA"/>
</dbReference>
<proteinExistence type="predicted"/>
<evidence type="ECO:0000259" key="1">
    <source>
        <dbReference type="Pfam" id="PF04366"/>
    </source>
</evidence>
<sequence>MESATETAATTAKNLGDKAAHAAKNIAKVTKNAFSPIQASYSTMPGMIWNAHSLLTKALDSGTNGISAGLFSKDLRGVMMLTNFQAGFIWAGNVGSGILLKKKEGVNEWSAPCAMGLAGPSFGFLAGASYKDVMVFIYDSDTMTALAGEVGARGGGLIELTVGSFGRNASVDANLSNRGAGSTVSVAFTKGLFGCLGVDFGAAMPRNSVNTQFYEKDISATQILNGGEGVAIPEGSDTLIDLVYEKLGMLTEGKTYEPGVEEQERVQLALVKANSEDNEQK</sequence>
<name>A0A7S2GXE0_9STRA</name>
<dbReference type="InterPro" id="IPR051702">
    <property type="entry name" value="SH3_domain_YSC84-like"/>
</dbReference>